<proteinExistence type="predicted"/>
<dbReference type="EMBL" id="BGZK01000336">
    <property type="protein sequence ID" value="GBP37558.1"/>
    <property type="molecule type" value="Genomic_DNA"/>
</dbReference>
<gene>
    <name evidence="1" type="ORF">EVAR_34593_1</name>
</gene>
<keyword evidence="2" id="KW-1185">Reference proteome</keyword>
<dbReference type="AlphaFoldDB" id="A0A4C1VEK4"/>
<evidence type="ECO:0000313" key="1">
    <source>
        <dbReference type="EMBL" id="GBP37558.1"/>
    </source>
</evidence>
<reference evidence="1 2" key="1">
    <citation type="journal article" date="2019" name="Commun. Biol.">
        <title>The bagworm genome reveals a unique fibroin gene that provides high tensile strength.</title>
        <authorList>
            <person name="Kono N."/>
            <person name="Nakamura H."/>
            <person name="Ohtoshi R."/>
            <person name="Tomita M."/>
            <person name="Numata K."/>
            <person name="Arakawa K."/>
        </authorList>
    </citation>
    <scope>NUCLEOTIDE SEQUENCE [LARGE SCALE GENOMIC DNA]</scope>
</reference>
<accession>A0A4C1VEK4</accession>
<dbReference type="Proteomes" id="UP000299102">
    <property type="component" value="Unassembled WGS sequence"/>
</dbReference>
<comment type="caution">
    <text evidence="1">The sequence shown here is derived from an EMBL/GenBank/DDBJ whole genome shotgun (WGS) entry which is preliminary data.</text>
</comment>
<sequence length="133" mass="14744">MSWVNAAQRHYDRQLSFGTPVPNRCGSEITFSTVTKKLRLYRKYATVRMNAGVILSGVPHSVKYLLNVEEDSNGGLSVLISHYCWDAVIKDFVDIGLAKVGAREAVGNKFRKFCSGRAHLYSSGSSGCKVRQL</sequence>
<organism evidence="1 2">
    <name type="scientific">Eumeta variegata</name>
    <name type="common">Bagworm moth</name>
    <name type="synonym">Eumeta japonica</name>
    <dbReference type="NCBI Taxonomy" id="151549"/>
    <lineage>
        <taxon>Eukaryota</taxon>
        <taxon>Metazoa</taxon>
        <taxon>Ecdysozoa</taxon>
        <taxon>Arthropoda</taxon>
        <taxon>Hexapoda</taxon>
        <taxon>Insecta</taxon>
        <taxon>Pterygota</taxon>
        <taxon>Neoptera</taxon>
        <taxon>Endopterygota</taxon>
        <taxon>Lepidoptera</taxon>
        <taxon>Glossata</taxon>
        <taxon>Ditrysia</taxon>
        <taxon>Tineoidea</taxon>
        <taxon>Psychidae</taxon>
        <taxon>Oiketicinae</taxon>
        <taxon>Eumeta</taxon>
    </lineage>
</organism>
<name>A0A4C1VEK4_EUMVA</name>
<evidence type="ECO:0000313" key="2">
    <source>
        <dbReference type="Proteomes" id="UP000299102"/>
    </source>
</evidence>
<protein>
    <submittedName>
        <fullName evidence="1">Uncharacterized protein</fullName>
    </submittedName>
</protein>